<dbReference type="InterPro" id="IPR007511">
    <property type="entry name" value="DUF501"/>
</dbReference>
<reference evidence="1 2" key="1">
    <citation type="submission" date="2019-03" db="EMBL/GenBank/DDBJ databases">
        <title>Genomic Encyclopedia of Type Strains, Phase IV (KMG-IV): sequencing the most valuable type-strain genomes for metagenomic binning, comparative biology and taxonomic classification.</title>
        <authorList>
            <person name="Goeker M."/>
        </authorList>
    </citation>
    <scope>NUCLEOTIDE SEQUENCE [LARGE SCALE GENOMIC DNA]</scope>
    <source>
        <strain evidence="1 2">DSM 23344</strain>
    </source>
</reference>
<dbReference type="AlphaFoldDB" id="A0A4R2L3P0"/>
<proteinExistence type="predicted"/>
<organism evidence="1 2">
    <name type="scientific">Chromatocurvus halotolerans</name>
    <dbReference type="NCBI Taxonomy" id="1132028"/>
    <lineage>
        <taxon>Bacteria</taxon>
        <taxon>Pseudomonadati</taxon>
        <taxon>Pseudomonadota</taxon>
        <taxon>Gammaproteobacteria</taxon>
        <taxon>Cellvibrionales</taxon>
        <taxon>Halieaceae</taxon>
        <taxon>Chromatocurvus</taxon>
    </lineage>
</organism>
<accession>A0A4R2L3P0</accession>
<dbReference type="RefSeq" id="WP_117316547.1">
    <property type="nucleotide sequence ID" value="NZ_QQSW01000006.1"/>
</dbReference>
<dbReference type="Pfam" id="PF04417">
    <property type="entry name" value="DUF501"/>
    <property type="match status" value="1"/>
</dbReference>
<name>A0A4R2L3P0_9GAMM</name>
<sequence length="181" mass="19934">MDTECQVDDNTLRQIAERLGREPRGLREVAVADGEGHPVVIRVASVVNAKPFPTLYWLIDPAINYRIDQAEARGTIARLQARVDADPALQAAMASDHRRHIARRESFLSATERVHLDASGQWPAIRQRGIGGIADFTRIRCLHTWYAAHLVEANTVGNMLEALWAEGAADQGVAAVVTPPR</sequence>
<dbReference type="OrthoDB" id="5293413at2"/>
<comment type="caution">
    <text evidence="1">The sequence shown here is derived from an EMBL/GenBank/DDBJ whole genome shotgun (WGS) entry which is preliminary data.</text>
</comment>
<dbReference type="Proteomes" id="UP000294980">
    <property type="component" value="Unassembled WGS sequence"/>
</dbReference>
<gene>
    <name evidence="1" type="ORF">EV688_101243</name>
</gene>
<dbReference type="EMBL" id="SLWX01000001">
    <property type="protein sequence ID" value="TCO78426.1"/>
    <property type="molecule type" value="Genomic_DNA"/>
</dbReference>
<dbReference type="PANTHER" id="PTHR37163:SF1">
    <property type="entry name" value="DUF501 DOMAIN-CONTAINING PROTEIN"/>
    <property type="match status" value="1"/>
</dbReference>
<evidence type="ECO:0000313" key="1">
    <source>
        <dbReference type="EMBL" id="TCO78426.1"/>
    </source>
</evidence>
<evidence type="ECO:0008006" key="3">
    <source>
        <dbReference type="Google" id="ProtNLM"/>
    </source>
</evidence>
<keyword evidence="2" id="KW-1185">Reference proteome</keyword>
<protein>
    <recommendedName>
        <fullName evidence="3">DUF501 domain-containing protein</fullName>
    </recommendedName>
</protein>
<evidence type="ECO:0000313" key="2">
    <source>
        <dbReference type="Proteomes" id="UP000294980"/>
    </source>
</evidence>
<dbReference type="PANTHER" id="PTHR37163">
    <property type="entry name" value="CONSERVED PROTEIN"/>
    <property type="match status" value="1"/>
</dbReference>